<accession>A0A8H6MEI6</accession>
<reference evidence="1 2" key="1">
    <citation type="submission" date="2020-07" db="EMBL/GenBank/DDBJ databases">
        <title>Comparative genomics of pyrophilous fungi reveals a link between fire events and developmental genes.</title>
        <authorList>
            <consortium name="DOE Joint Genome Institute"/>
            <person name="Steindorff A.S."/>
            <person name="Carver A."/>
            <person name="Calhoun S."/>
            <person name="Stillman K."/>
            <person name="Liu H."/>
            <person name="Lipzen A."/>
            <person name="Pangilinan J."/>
            <person name="Labutti K."/>
            <person name="Bruns T.D."/>
            <person name="Grigoriev I.V."/>
        </authorList>
    </citation>
    <scope>NUCLEOTIDE SEQUENCE [LARGE SCALE GENOMIC DNA]</scope>
    <source>
        <strain evidence="1 2">CBS 144469</strain>
    </source>
</reference>
<name>A0A8H6MEI6_9AGAR</name>
<dbReference type="AlphaFoldDB" id="A0A8H6MEI6"/>
<dbReference type="Proteomes" id="UP000521943">
    <property type="component" value="Unassembled WGS sequence"/>
</dbReference>
<protein>
    <submittedName>
        <fullName evidence="1">Uncharacterized protein</fullName>
    </submittedName>
</protein>
<evidence type="ECO:0000313" key="1">
    <source>
        <dbReference type="EMBL" id="KAF6765650.1"/>
    </source>
</evidence>
<comment type="caution">
    <text evidence="1">The sequence shown here is derived from an EMBL/GenBank/DDBJ whole genome shotgun (WGS) entry which is preliminary data.</text>
</comment>
<proteinExistence type="predicted"/>
<gene>
    <name evidence="1" type="ORF">DFP72DRAFT_1058215</name>
</gene>
<organism evidence="1 2">
    <name type="scientific">Ephemerocybe angulata</name>
    <dbReference type="NCBI Taxonomy" id="980116"/>
    <lineage>
        <taxon>Eukaryota</taxon>
        <taxon>Fungi</taxon>
        <taxon>Dikarya</taxon>
        <taxon>Basidiomycota</taxon>
        <taxon>Agaricomycotina</taxon>
        <taxon>Agaricomycetes</taxon>
        <taxon>Agaricomycetidae</taxon>
        <taxon>Agaricales</taxon>
        <taxon>Agaricineae</taxon>
        <taxon>Psathyrellaceae</taxon>
        <taxon>Ephemerocybe</taxon>
    </lineage>
</organism>
<keyword evidence="2" id="KW-1185">Reference proteome</keyword>
<dbReference type="EMBL" id="JACGCI010000002">
    <property type="protein sequence ID" value="KAF6765650.1"/>
    <property type="molecule type" value="Genomic_DNA"/>
</dbReference>
<sequence>MDALLGRSRRTREGLFLIEYVGHLKRLSFVDLDIEEETIFPAICPPLFPTSIEMLEIKHTKWPTIALLLPYLSPTKVTLEGCYFDRPSPIPVKLPSSVTHLSLSHLSEYATHPLVEVLWNWARGIELTFHSSEFLSNGFRLLLLS</sequence>
<evidence type="ECO:0000313" key="2">
    <source>
        <dbReference type="Proteomes" id="UP000521943"/>
    </source>
</evidence>